<dbReference type="GO" id="GO:0005886">
    <property type="term" value="C:plasma membrane"/>
    <property type="evidence" value="ECO:0007669"/>
    <property type="project" value="UniProtKB-SubCell"/>
</dbReference>
<keyword evidence="4 7" id="KW-0812">Transmembrane</keyword>
<name>A0A1T4WWU8_9CLOT</name>
<feature type="transmembrane region" description="Helical" evidence="7">
    <location>
        <begin position="222"/>
        <end position="245"/>
    </location>
</feature>
<dbReference type="PANTHER" id="PTHR30487">
    <property type="entry name" value="TYPE 4 PREPILIN-LIKE PROTEINS LEADER PEPTIDE-PROCESSING ENZYME"/>
    <property type="match status" value="1"/>
</dbReference>
<keyword evidence="10" id="KW-0489">Methyltransferase</keyword>
<evidence type="ECO:0000256" key="3">
    <source>
        <dbReference type="ARBA" id="ARBA00022475"/>
    </source>
</evidence>
<comment type="similarity">
    <text evidence="2">Belongs to the peptidase A24 family.</text>
</comment>
<keyword evidence="6 7" id="KW-0472">Membrane</keyword>
<evidence type="ECO:0000256" key="6">
    <source>
        <dbReference type="ARBA" id="ARBA00023136"/>
    </source>
</evidence>
<dbReference type="GO" id="GO:0008168">
    <property type="term" value="F:methyltransferase activity"/>
    <property type="evidence" value="ECO:0007669"/>
    <property type="project" value="UniProtKB-KW"/>
</dbReference>
<feature type="transmembrane region" description="Helical" evidence="7">
    <location>
        <begin position="97"/>
        <end position="114"/>
    </location>
</feature>
<evidence type="ECO:0000256" key="2">
    <source>
        <dbReference type="ARBA" id="ARBA00005801"/>
    </source>
</evidence>
<dbReference type="Proteomes" id="UP000190105">
    <property type="component" value="Unassembled WGS sequence"/>
</dbReference>
<feature type="transmembrane region" description="Helical" evidence="7">
    <location>
        <begin position="6"/>
        <end position="24"/>
    </location>
</feature>
<evidence type="ECO:0000259" key="9">
    <source>
        <dbReference type="Pfam" id="PF06750"/>
    </source>
</evidence>
<dbReference type="AlphaFoldDB" id="A0A1T4WWU8"/>
<feature type="transmembrane region" description="Helical" evidence="7">
    <location>
        <begin position="120"/>
        <end position="138"/>
    </location>
</feature>
<dbReference type="Pfam" id="PF01478">
    <property type="entry name" value="Peptidase_A24"/>
    <property type="match status" value="1"/>
</dbReference>
<comment type="subcellular location">
    <subcellularLocation>
        <location evidence="1">Cell membrane</location>
        <topology evidence="1">Multi-pass membrane protein</topology>
    </subcellularLocation>
</comment>
<evidence type="ECO:0000256" key="1">
    <source>
        <dbReference type="ARBA" id="ARBA00004651"/>
    </source>
</evidence>
<dbReference type="GO" id="GO:0004190">
    <property type="term" value="F:aspartic-type endopeptidase activity"/>
    <property type="evidence" value="ECO:0007669"/>
    <property type="project" value="InterPro"/>
</dbReference>
<evidence type="ECO:0000259" key="8">
    <source>
        <dbReference type="Pfam" id="PF01478"/>
    </source>
</evidence>
<dbReference type="Gene3D" id="1.20.120.1220">
    <property type="match status" value="1"/>
</dbReference>
<feature type="transmembrane region" description="Helical" evidence="7">
    <location>
        <begin position="187"/>
        <end position="210"/>
    </location>
</feature>
<sequence length="250" mass="27938">MNTILVIIYGIVIGSFLNVCIYRIPNNESISYPPSHCTNCGNRIKWYDLIPVLSYAALKGRCRFCNTKISAEYPLIEIFTALVFANLYHKYGITFEFFKYAVFVAILIVIGMIDLKTTDVYFSTIVSGLITGALFASYELYRYGVILNYFLGAAFAAGIIAVIILLTKGMGWGDAEICLVCGLYLGFKLSIVMLFLTFIIGAIAGIVLILTKIKSRKDFIPFGPFISLASIITVFWGENIIAWYFKSLML</sequence>
<evidence type="ECO:0000313" key="10">
    <source>
        <dbReference type="EMBL" id="SKA81820.1"/>
    </source>
</evidence>
<organism evidence="10 11">
    <name type="scientific">Caloramator quimbayensis</name>
    <dbReference type="NCBI Taxonomy" id="1147123"/>
    <lineage>
        <taxon>Bacteria</taxon>
        <taxon>Bacillati</taxon>
        <taxon>Bacillota</taxon>
        <taxon>Clostridia</taxon>
        <taxon>Eubacteriales</taxon>
        <taxon>Clostridiaceae</taxon>
        <taxon>Caloramator</taxon>
    </lineage>
</organism>
<protein>
    <submittedName>
        <fullName evidence="10">Leader peptidase (Prepilin peptidase) / N-methyltransferase</fullName>
    </submittedName>
</protein>
<evidence type="ECO:0000313" key="11">
    <source>
        <dbReference type="Proteomes" id="UP000190105"/>
    </source>
</evidence>
<dbReference type="PANTHER" id="PTHR30487:SF0">
    <property type="entry name" value="PREPILIN LEADER PEPTIDASE_N-METHYLTRANSFERASE-RELATED"/>
    <property type="match status" value="1"/>
</dbReference>
<feature type="domain" description="Prepilin type IV endopeptidase peptidase" evidence="8">
    <location>
        <begin position="102"/>
        <end position="206"/>
    </location>
</feature>
<dbReference type="InterPro" id="IPR050882">
    <property type="entry name" value="Prepilin_peptidase/N-MTase"/>
</dbReference>
<keyword evidence="5 7" id="KW-1133">Transmembrane helix</keyword>
<gene>
    <name evidence="10" type="ORF">SAMN05443428_104121</name>
</gene>
<accession>A0A1T4WWU8</accession>
<keyword evidence="3" id="KW-1003">Cell membrane</keyword>
<dbReference type="STRING" id="1147123.SAMN05443428_104121"/>
<dbReference type="InterPro" id="IPR000045">
    <property type="entry name" value="Prepilin_IV_endopep_pep"/>
</dbReference>
<reference evidence="11" key="1">
    <citation type="submission" date="2017-02" db="EMBL/GenBank/DDBJ databases">
        <authorList>
            <person name="Varghese N."/>
            <person name="Submissions S."/>
        </authorList>
    </citation>
    <scope>NUCLEOTIDE SEQUENCE [LARGE SCALE GENOMIC DNA]</scope>
    <source>
        <strain evidence="11">USBA 833</strain>
    </source>
</reference>
<keyword evidence="11" id="KW-1185">Reference proteome</keyword>
<dbReference type="Pfam" id="PF06750">
    <property type="entry name" value="A24_N_bact"/>
    <property type="match status" value="1"/>
</dbReference>
<evidence type="ECO:0000256" key="4">
    <source>
        <dbReference type="ARBA" id="ARBA00022692"/>
    </source>
</evidence>
<evidence type="ECO:0000256" key="7">
    <source>
        <dbReference type="SAM" id="Phobius"/>
    </source>
</evidence>
<feature type="transmembrane region" description="Helical" evidence="7">
    <location>
        <begin position="145"/>
        <end position="167"/>
    </location>
</feature>
<dbReference type="GO" id="GO:0006465">
    <property type="term" value="P:signal peptide processing"/>
    <property type="evidence" value="ECO:0007669"/>
    <property type="project" value="TreeGrafter"/>
</dbReference>
<evidence type="ECO:0000256" key="5">
    <source>
        <dbReference type="ARBA" id="ARBA00022989"/>
    </source>
</evidence>
<feature type="domain" description="Prepilin peptidase A24 N-terminal" evidence="9">
    <location>
        <begin position="8"/>
        <end position="90"/>
    </location>
</feature>
<dbReference type="RefSeq" id="WP_078695750.1">
    <property type="nucleotide sequence ID" value="NZ_FUYH01000004.1"/>
</dbReference>
<dbReference type="GO" id="GO:0032259">
    <property type="term" value="P:methylation"/>
    <property type="evidence" value="ECO:0007669"/>
    <property type="project" value="UniProtKB-KW"/>
</dbReference>
<dbReference type="OrthoDB" id="9789291at2"/>
<dbReference type="EMBL" id="FUYH01000004">
    <property type="protein sequence ID" value="SKA81820.1"/>
    <property type="molecule type" value="Genomic_DNA"/>
</dbReference>
<dbReference type="InterPro" id="IPR010627">
    <property type="entry name" value="Prepilin_pept_A24_N"/>
</dbReference>
<proteinExistence type="inferred from homology"/>
<keyword evidence="10" id="KW-0808">Transferase</keyword>